<gene>
    <name evidence="1" type="ORF">METZ01_LOCUS390417</name>
</gene>
<reference evidence="1" key="1">
    <citation type="submission" date="2018-05" db="EMBL/GenBank/DDBJ databases">
        <authorList>
            <person name="Lanie J.A."/>
            <person name="Ng W.-L."/>
            <person name="Kazmierczak K.M."/>
            <person name="Andrzejewski T.M."/>
            <person name="Davidsen T.M."/>
            <person name="Wayne K.J."/>
            <person name="Tettelin H."/>
            <person name="Glass J.I."/>
            <person name="Rusch D."/>
            <person name="Podicherti R."/>
            <person name="Tsui H.-C.T."/>
            <person name="Winkler M.E."/>
        </authorList>
    </citation>
    <scope>NUCLEOTIDE SEQUENCE</scope>
</reference>
<organism evidence="1">
    <name type="scientific">marine metagenome</name>
    <dbReference type="NCBI Taxonomy" id="408172"/>
    <lineage>
        <taxon>unclassified sequences</taxon>
        <taxon>metagenomes</taxon>
        <taxon>ecological metagenomes</taxon>
    </lineage>
</organism>
<accession>A0A382UTH7</accession>
<protein>
    <submittedName>
        <fullName evidence="1">Uncharacterized protein</fullName>
    </submittedName>
</protein>
<evidence type="ECO:0000313" key="1">
    <source>
        <dbReference type="EMBL" id="SVD37563.1"/>
    </source>
</evidence>
<name>A0A382UTH7_9ZZZZ</name>
<dbReference type="AlphaFoldDB" id="A0A382UTH7"/>
<dbReference type="EMBL" id="UINC01146689">
    <property type="protein sequence ID" value="SVD37563.1"/>
    <property type="molecule type" value="Genomic_DNA"/>
</dbReference>
<proteinExistence type="predicted"/>
<feature type="non-terminal residue" evidence="1">
    <location>
        <position position="1"/>
    </location>
</feature>
<sequence>HIIRDMRLELELSSSGATGLVAGYADVDTWYKQLIRNDSTHHLSNGEISGISLYKALRRLADGHPDQESGENTSISTALDVKMVQVFIVHPETMRASTAKLTD</sequence>